<protein>
    <recommendedName>
        <fullName evidence="6">Tetratricopeptide repeat protein</fullName>
    </recommendedName>
</protein>
<keyword evidence="2 3" id="KW-0802">TPR repeat</keyword>
<dbReference type="PANTHER" id="PTHR45586">
    <property type="entry name" value="TPR REPEAT-CONTAINING PROTEIN PA4667"/>
    <property type="match status" value="1"/>
</dbReference>
<evidence type="ECO:0000313" key="5">
    <source>
        <dbReference type="Proteomes" id="UP001501310"/>
    </source>
</evidence>
<dbReference type="EMBL" id="BAAAZD010000001">
    <property type="protein sequence ID" value="GAA4000683.1"/>
    <property type="molecule type" value="Genomic_DNA"/>
</dbReference>
<dbReference type="InterPro" id="IPR019734">
    <property type="entry name" value="TPR_rpt"/>
</dbReference>
<dbReference type="Gene3D" id="1.25.40.10">
    <property type="entry name" value="Tetratricopeptide repeat domain"/>
    <property type="match status" value="2"/>
</dbReference>
<proteinExistence type="predicted"/>
<dbReference type="PANTHER" id="PTHR45586:SF1">
    <property type="entry name" value="LIPOPOLYSACCHARIDE ASSEMBLY PROTEIN B"/>
    <property type="match status" value="1"/>
</dbReference>
<keyword evidence="1" id="KW-0677">Repeat</keyword>
<feature type="repeat" description="TPR" evidence="3">
    <location>
        <begin position="59"/>
        <end position="92"/>
    </location>
</feature>
<organism evidence="4 5">
    <name type="scientific">Sphingomonas humi</name>
    <dbReference type="NCBI Taxonomy" id="335630"/>
    <lineage>
        <taxon>Bacteria</taxon>
        <taxon>Pseudomonadati</taxon>
        <taxon>Pseudomonadota</taxon>
        <taxon>Alphaproteobacteria</taxon>
        <taxon>Sphingomonadales</taxon>
        <taxon>Sphingomonadaceae</taxon>
        <taxon>Sphingomonas</taxon>
    </lineage>
</organism>
<keyword evidence="5" id="KW-1185">Reference proteome</keyword>
<dbReference type="PROSITE" id="PS50005">
    <property type="entry name" value="TPR"/>
    <property type="match status" value="1"/>
</dbReference>
<evidence type="ECO:0008006" key="6">
    <source>
        <dbReference type="Google" id="ProtNLM"/>
    </source>
</evidence>
<accession>A0ABP7RQ16</accession>
<evidence type="ECO:0000313" key="4">
    <source>
        <dbReference type="EMBL" id="GAA4000683.1"/>
    </source>
</evidence>
<evidence type="ECO:0000256" key="1">
    <source>
        <dbReference type="ARBA" id="ARBA00022737"/>
    </source>
</evidence>
<gene>
    <name evidence="4" type="ORF">GCM10022211_09000</name>
</gene>
<reference evidence="5" key="1">
    <citation type="journal article" date="2019" name="Int. J. Syst. Evol. Microbiol.">
        <title>The Global Catalogue of Microorganisms (GCM) 10K type strain sequencing project: providing services to taxonomists for standard genome sequencing and annotation.</title>
        <authorList>
            <consortium name="The Broad Institute Genomics Platform"/>
            <consortium name="The Broad Institute Genome Sequencing Center for Infectious Disease"/>
            <person name="Wu L."/>
            <person name="Ma J."/>
        </authorList>
    </citation>
    <scope>NUCLEOTIDE SEQUENCE [LARGE SCALE GENOMIC DNA]</scope>
    <source>
        <strain evidence="5">JCM 16603</strain>
    </source>
</reference>
<evidence type="ECO:0000256" key="3">
    <source>
        <dbReference type="PROSITE-ProRule" id="PRU00339"/>
    </source>
</evidence>
<dbReference type="Pfam" id="PF13432">
    <property type="entry name" value="TPR_16"/>
    <property type="match status" value="2"/>
</dbReference>
<dbReference type="SMART" id="SM00028">
    <property type="entry name" value="TPR"/>
    <property type="match status" value="3"/>
</dbReference>
<comment type="caution">
    <text evidence="4">The sequence shown here is derived from an EMBL/GenBank/DDBJ whole genome shotgun (WGS) entry which is preliminary data.</text>
</comment>
<name>A0ABP7RQ16_9SPHN</name>
<dbReference type="InterPro" id="IPR011990">
    <property type="entry name" value="TPR-like_helical_dom_sf"/>
</dbReference>
<dbReference type="InterPro" id="IPR051012">
    <property type="entry name" value="CellSynth/LPSAsmb/PSIAsmb"/>
</dbReference>
<sequence>MSGVLLPTIFLAALVCGCSDRQSKAQSAYDDYQAALVSGDLGAARAALGKLVSADDSNPDYWIELGKLSMQLADYGTAYDAYQRAHELDRGNADVLAVMTQLALRSGNLEIADDNAKQLELLAPNNPAVSLTKGYIALRRGNYEEANRQVAAFATVAPYDSSGKVLQARILMSQNQPKAAVDLLEGQVKQQPSDATSLKALSGIYELLDRWGDSARTLQAYLTWRPEDQQARVNLVEAALRSGQVDAAAAVTLKAVQKDDVDQVLAPWISFGKQEIVADRLFEYARGADYGRRIAIARFLATTAQPERVIALTEGAAATPVRPDNVIPNALYGEAIARSGRTAEGMDRLNRVIEVDGANREALRARALLRSAAGLHQKAIEDAQKMVTLDPDSANARLLLARIYDAGGDADGARRTLWDAFHDIGEDQVIYDALKAVVARTEGADGVGRLSKEYYDKRLQQLARSFS</sequence>
<dbReference type="Pfam" id="PF14559">
    <property type="entry name" value="TPR_19"/>
    <property type="match status" value="1"/>
</dbReference>
<dbReference type="SUPFAM" id="SSF48452">
    <property type="entry name" value="TPR-like"/>
    <property type="match status" value="2"/>
</dbReference>
<evidence type="ECO:0000256" key="2">
    <source>
        <dbReference type="ARBA" id="ARBA00022803"/>
    </source>
</evidence>
<dbReference type="Proteomes" id="UP001501310">
    <property type="component" value="Unassembled WGS sequence"/>
</dbReference>